<evidence type="ECO:0000313" key="5">
    <source>
        <dbReference type="EMBL" id="AOM78683.1"/>
    </source>
</evidence>
<dbReference type="PANTHER" id="PTHR43309:SF5">
    <property type="entry name" value="5-OXOPROLINASE SUBUNIT C"/>
    <property type="match status" value="1"/>
</dbReference>
<dbReference type="PANTHER" id="PTHR43309">
    <property type="entry name" value="5-OXOPROLINASE SUBUNIT C"/>
    <property type="match status" value="1"/>
</dbReference>
<dbReference type="Gene3D" id="2.40.100.10">
    <property type="entry name" value="Cyclophilin-like"/>
    <property type="match status" value="1"/>
</dbReference>
<dbReference type="SUPFAM" id="SSF50891">
    <property type="entry name" value="Cyclophilin-like"/>
    <property type="match status" value="1"/>
</dbReference>
<evidence type="ECO:0000256" key="3">
    <source>
        <dbReference type="ARBA" id="ARBA00022840"/>
    </source>
</evidence>
<keyword evidence="3" id="KW-0067">ATP-binding</keyword>
<dbReference type="OrthoDB" id="9782422at2"/>
<evidence type="ECO:0000313" key="6">
    <source>
        <dbReference type="Proteomes" id="UP000094313"/>
    </source>
</evidence>
<dbReference type="GO" id="GO:0005524">
    <property type="term" value="F:ATP binding"/>
    <property type="evidence" value="ECO:0007669"/>
    <property type="project" value="UniProtKB-KW"/>
</dbReference>
<dbReference type="NCBIfam" id="TIGR00724">
    <property type="entry name" value="urea_amlyse_rel"/>
    <property type="match status" value="1"/>
</dbReference>
<gene>
    <name evidence="5" type="ORF">BFS30_16780</name>
</gene>
<dbReference type="GO" id="GO:0016787">
    <property type="term" value="F:hydrolase activity"/>
    <property type="evidence" value="ECO:0007669"/>
    <property type="project" value="UniProtKB-KW"/>
</dbReference>
<sequence>MGIKVLKAGLLTTIQDAGRYGYRKDGIIIGGAMDVKAYQLSNLLVGNTEREAGIECTLMGPALLFEEEQLIAITGGDLSAELDGVAIPMWRPVRVAKGAVLSFGQARSGCRTYLAVQGGLDLPKVLDSYSTYLRAGFGGWEGRALKTGDLIPFKSAAPVVPSDFNWSLSTKMHQESKDDIIRVIKGPEFELFQEKSIAAVFTEKFRISKEADRMGYRLEGSKLKLRKKEEMLSSAVSFGTVQVTAEGSPIILMADHQTTGGYPRILQVITADLGKLAQFQTGAHLSFELITLAQAQALLITREQELKQLRQTLTFKYPVHA</sequence>
<dbReference type="InterPro" id="IPR003778">
    <property type="entry name" value="CT_A_B"/>
</dbReference>
<keyword evidence="6" id="KW-1185">Reference proteome</keyword>
<organism evidence="5 6">
    <name type="scientific">Pedobacter steynii</name>
    <dbReference type="NCBI Taxonomy" id="430522"/>
    <lineage>
        <taxon>Bacteria</taxon>
        <taxon>Pseudomonadati</taxon>
        <taxon>Bacteroidota</taxon>
        <taxon>Sphingobacteriia</taxon>
        <taxon>Sphingobacteriales</taxon>
        <taxon>Sphingobacteriaceae</taxon>
        <taxon>Pedobacter</taxon>
    </lineage>
</organism>
<evidence type="ECO:0000259" key="4">
    <source>
        <dbReference type="SMART" id="SM00797"/>
    </source>
</evidence>
<dbReference type="SMART" id="SM00797">
    <property type="entry name" value="AHS2"/>
    <property type="match status" value="1"/>
</dbReference>
<keyword evidence="2" id="KW-0378">Hydrolase</keyword>
<reference evidence="5 6" key="1">
    <citation type="submission" date="2016-08" db="EMBL/GenBank/DDBJ databases">
        <authorList>
            <person name="Seilhamer J.J."/>
        </authorList>
    </citation>
    <scope>NUCLEOTIDE SEQUENCE [LARGE SCALE GENOMIC DNA]</scope>
    <source>
        <strain evidence="5 6">DX4</strain>
    </source>
</reference>
<evidence type="ECO:0000256" key="2">
    <source>
        <dbReference type="ARBA" id="ARBA00022801"/>
    </source>
</evidence>
<dbReference type="Pfam" id="PF02626">
    <property type="entry name" value="CT_A_B"/>
    <property type="match status" value="1"/>
</dbReference>
<dbReference type="AlphaFoldDB" id="A0A1D7QJ41"/>
<dbReference type="EMBL" id="CP017141">
    <property type="protein sequence ID" value="AOM78683.1"/>
    <property type="molecule type" value="Genomic_DNA"/>
</dbReference>
<evidence type="ECO:0000256" key="1">
    <source>
        <dbReference type="ARBA" id="ARBA00022741"/>
    </source>
</evidence>
<name>A0A1D7QJ41_9SPHI</name>
<protein>
    <recommendedName>
        <fullName evidence="4">Carboxyltransferase domain-containing protein</fullName>
    </recommendedName>
</protein>
<dbReference type="InterPro" id="IPR052708">
    <property type="entry name" value="PxpC"/>
</dbReference>
<feature type="domain" description="Carboxyltransferase" evidence="4">
    <location>
        <begin position="24"/>
        <end position="305"/>
    </location>
</feature>
<dbReference type="KEGG" id="psty:BFS30_16780"/>
<dbReference type="InterPro" id="IPR029000">
    <property type="entry name" value="Cyclophilin-like_dom_sf"/>
</dbReference>
<proteinExistence type="predicted"/>
<accession>A0A1D7QJ41</accession>
<keyword evidence="1" id="KW-0547">Nucleotide-binding</keyword>
<dbReference type="RefSeq" id="WP_069380347.1">
    <property type="nucleotide sequence ID" value="NZ_CP017141.1"/>
</dbReference>
<dbReference type="Proteomes" id="UP000094313">
    <property type="component" value="Chromosome"/>
</dbReference>